<name>A0A8S1KWB3_9CILI</name>
<dbReference type="GO" id="GO:0006412">
    <property type="term" value="P:translation"/>
    <property type="evidence" value="ECO:0007669"/>
    <property type="project" value="InterPro"/>
</dbReference>
<evidence type="ECO:0000313" key="2">
    <source>
        <dbReference type="Proteomes" id="UP000692954"/>
    </source>
</evidence>
<reference evidence="1" key="1">
    <citation type="submission" date="2021-01" db="EMBL/GenBank/DDBJ databases">
        <authorList>
            <consortium name="Genoscope - CEA"/>
            <person name="William W."/>
        </authorList>
    </citation>
    <scope>NUCLEOTIDE SEQUENCE</scope>
</reference>
<organism evidence="1 2">
    <name type="scientific">Paramecium sonneborni</name>
    <dbReference type="NCBI Taxonomy" id="65129"/>
    <lineage>
        <taxon>Eukaryota</taxon>
        <taxon>Sar</taxon>
        <taxon>Alveolata</taxon>
        <taxon>Ciliophora</taxon>
        <taxon>Intramacronucleata</taxon>
        <taxon>Oligohymenophorea</taxon>
        <taxon>Peniculida</taxon>
        <taxon>Parameciidae</taxon>
        <taxon>Paramecium</taxon>
    </lineage>
</organism>
<dbReference type="PANTHER" id="PTHR10497">
    <property type="entry name" value="60S RIBOSOMAL PROTEIN L27"/>
    <property type="match status" value="1"/>
</dbReference>
<accession>A0A8S1KWB3</accession>
<dbReference type="EMBL" id="CAJJDN010000012">
    <property type="protein sequence ID" value="CAD8058701.1"/>
    <property type="molecule type" value="Genomic_DNA"/>
</dbReference>
<proteinExistence type="predicted"/>
<dbReference type="Pfam" id="PF01777">
    <property type="entry name" value="Ribosomal_L27e"/>
    <property type="match status" value="1"/>
</dbReference>
<dbReference type="GO" id="GO:0003735">
    <property type="term" value="F:structural constituent of ribosome"/>
    <property type="evidence" value="ECO:0007669"/>
    <property type="project" value="InterPro"/>
</dbReference>
<keyword evidence="2" id="KW-1185">Reference proteome</keyword>
<protein>
    <recommendedName>
        <fullName evidence="3">Ribosomal protein L27</fullName>
    </recommendedName>
</protein>
<dbReference type="InterPro" id="IPR001141">
    <property type="entry name" value="Ribosomal_eL27"/>
</dbReference>
<dbReference type="InterPro" id="IPR041991">
    <property type="entry name" value="Ribosomal_eL27_KOW"/>
</dbReference>
<dbReference type="CDD" id="cd06090">
    <property type="entry name" value="KOW_RPL27"/>
    <property type="match status" value="1"/>
</dbReference>
<evidence type="ECO:0000313" key="1">
    <source>
        <dbReference type="EMBL" id="CAD8058701.1"/>
    </source>
</evidence>
<dbReference type="OrthoDB" id="2365484at2759"/>
<dbReference type="Proteomes" id="UP000692954">
    <property type="component" value="Unassembled WGS sequence"/>
</dbReference>
<sequence>MIKFSKPGRLVLMLTDRYAEKKALLIKANEEKTKVKKCLIGYDYIFPKGLVVRIQRYPRKFTKRMGQKQKSKRTILKIFIKQLNLNHIMPTTRLGMILQLKQIQIRRINIERSKGQNRESKGIRIEEC</sequence>
<gene>
    <name evidence="1" type="ORF">PSON_ATCC_30995.1.T0120345</name>
</gene>
<dbReference type="AlphaFoldDB" id="A0A8S1KWB3"/>
<evidence type="ECO:0008006" key="3">
    <source>
        <dbReference type="Google" id="ProtNLM"/>
    </source>
</evidence>
<comment type="caution">
    <text evidence="1">The sequence shown here is derived from an EMBL/GenBank/DDBJ whole genome shotgun (WGS) entry which is preliminary data.</text>
</comment>
<dbReference type="GO" id="GO:0005840">
    <property type="term" value="C:ribosome"/>
    <property type="evidence" value="ECO:0007669"/>
    <property type="project" value="InterPro"/>
</dbReference>